<dbReference type="Gene3D" id="3.40.50.300">
    <property type="entry name" value="P-loop containing nucleotide triphosphate hydrolases"/>
    <property type="match status" value="1"/>
</dbReference>
<dbReference type="GO" id="GO:0005524">
    <property type="term" value="F:ATP binding"/>
    <property type="evidence" value="ECO:0007669"/>
    <property type="project" value="UniProtKB-KW"/>
</dbReference>
<evidence type="ECO:0000256" key="1">
    <source>
        <dbReference type="ARBA" id="ARBA00005417"/>
    </source>
</evidence>
<sequence length="341" mass="36644">MPTPDPVLVCDDVSKTFVSGPPGFGRTRVSAVHHVSLSVAPGESVGIVGESGCGKTTLARMLVGLERPDQGTITVAGRDVTSARGRDRQALSRQVQMVFQDPYLSLNPRMTVLDLVGEPLVVHRTHRGATERRERVAELLDAVGLSPDMMSRYPHQFSGGQRQRIGIARAIALEPSVLVCDEPVSALDVSVQAQVVNVLRGLQERLGLAIVFIAHDLGVVRHMTDRTAVMYLGTVVEDAPSAILFDAPTHPYTQTLLAASPRMGRRGERRRRDRVVPVGEPPSPTDPPSGCRFHTRCPLATQVCQDVEPTLGSRGPGHTVACHHADEATGRGAALARVQLG</sequence>
<comment type="similarity">
    <text evidence="1">Belongs to the ABC transporter superfamily.</text>
</comment>
<keyword evidence="3" id="KW-0547">Nucleotide-binding</keyword>
<organism evidence="7 8">
    <name type="scientific">Phycicoccus duodecadis</name>
    <dbReference type="NCBI Taxonomy" id="173053"/>
    <lineage>
        <taxon>Bacteria</taxon>
        <taxon>Bacillati</taxon>
        <taxon>Actinomycetota</taxon>
        <taxon>Actinomycetes</taxon>
        <taxon>Micrococcales</taxon>
        <taxon>Intrasporangiaceae</taxon>
        <taxon>Phycicoccus</taxon>
    </lineage>
</organism>
<evidence type="ECO:0000313" key="8">
    <source>
        <dbReference type="Proteomes" id="UP000233781"/>
    </source>
</evidence>
<dbReference type="AlphaFoldDB" id="A0A2N3YLZ8"/>
<evidence type="ECO:0000259" key="6">
    <source>
        <dbReference type="PROSITE" id="PS50893"/>
    </source>
</evidence>
<dbReference type="Pfam" id="PF08352">
    <property type="entry name" value="oligo_HPY"/>
    <property type="match status" value="1"/>
</dbReference>
<dbReference type="PANTHER" id="PTHR43776">
    <property type="entry name" value="TRANSPORT ATP-BINDING PROTEIN"/>
    <property type="match status" value="1"/>
</dbReference>
<dbReference type="FunFam" id="3.40.50.300:FF:000016">
    <property type="entry name" value="Oligopeptide ABC transporter ATP-binding component"/>
    <property type="match status" value="1"/>
</dbReference>
<protein>
    <submittedName>
        <fullName evidence="7">Peptide/nickel transport system ATP-binding protein/oligopeptide transport system ATP-binding protein</fullName>
    </submittedName>
</protein>
<gene>
    <name evidence="7" type="ORF">ATL31_2713</name>
</gene>
<dbReference type="InterPro" id="IPR003593">
    <property type="entry name" value="AAA+_ATPase"/>
</dbReference>
<dbReference type="SUPFAM" id="SSF52540">
    <property type="entry name" value="P-loop containing nucleoside triphosphate hydrolases"/>
    <property type="match status" value="1"/>
</dbReference>
<proteinExistence type="inferred from homology"/>
<evidence type="ECO:0000256" key="4">
    <source>
        <dbReference type="ARBA" id="ARBA00022840"/>
    </source>
</evidence>
<feature type="domain" description="ABC transporter" evidence="6">
    <location>
        <begin position="8"/>
        <end position="257"/>
    </location>
</feature>
<evidence type="ECO:0000313" key="7">
    <source>
        <dbReference type="EMBL" id="PKW27862.1"/>
    </source>
</evidence>
<feature type="region of interest" description="Disordered" evidence="5">
    <location>
        <begin position="260"/>
        <end position="291"/>
    </location>
</feature>
<evidence type="ECO:0000256" key="2">
    <source>
        <dbReference type="ARBA" id="ARBA00022448"/>
    </source>
</evidence>
<dbReference type="GO" id="GO:0055085">
    <property type="term" value="P:transmembrane transport"/>
    <property type="evidence" value="ECO:0007669"/>
    <property type="project" value="UniProtKB-ARBA"/>
</dbReference>
<keyword evidence="8" id="KW-1185">Reference proteome</keyword>
<dbReference type="NCBIfam" id="TIGR01727">
    <property type="entry name" value="oligo_HPY"/>
    <property type="match status" value="1"/>
</dbReference>
<dbReference type="Pfam" id="PF00005">
    <property type="entry name" value="ABC_tran"/>
    <property type="match status" value="1"/>
</dbReference>
<dbReference type="SMART" id="SM00382">
    <property type="entry name" value="AAA"/>
    <property type="match status" value="1"/>
</dbReference>
<evidence type="ECO:0000256" key="5">
    <source>
        <dbReference type="SAM" id="MobiDB-lite"/>
    </source>
</evidence>
<dbReference type="CDD" id="cd03257">
    <property type="entry name" value="ABC_NikE_OppD_transporters"/>
    <property type="match status" value="1"/>
</dbReference>
<dbReference type="InterPro" id="IPR013563">
    <property type="entry name" value="Oligopep_ABC_C"/>
</dbReference>
<dbReference type="InterPro" id="IPR003439">
    <property type="entry name" value="ABC_transporter-like_ATP-bd"/>
</dbReference>
<dbReference type="InterPro" id="IPR050319">
    <property type="entry name" value="ABC_transp_ATP-bind"/>
</dbReference>
<dbReference type="PROSITE" id="PS50893">
    <property type="entry name" value="ABC_TRANSPORTER_2"/>
    <property type="match status" value="1"/>
</dbReference>
<dbReference type="RefSeq" id="WP_101396225.1">
    <property type="nucleotide sequence ID" value="NZ_PJNE01000001.1"/>
</dbReference>
<dbReference type="GO" id="GO:0016887">
    <property type="term" value="F:ATP hydrolysis activity"/>
    <property type="evidence" value="ECO:0007669"/>
    <property type="project" value="InterPro"/>
</dbReference>
<dbReference type="EMBL" id="PJNE01000001">
    <property type="protein sequence ID" value="PKW27862.1"/>
    <property type="molecule type" value="Genomic_DNA"/>
</dbReference>
<comment type="caution">
    <text evidence="7">The sequence shown here is derived from an EMBL/GenBank/DDBJ whole genome shotgun (WGS) entry which is preliminary data.</text>
</comment>
<reference evidence="7 8" key="1">
    <citation type="submission" date="2017-12" db="EMBL/GenBank/DDBJ databases">
        <title>Sequencing the genomes of 1000 Actinobacteria strains.</title>
        <authorList>
            <person name="Klenk H.-P."/>
        </authorList>
    </citation>
    <scope>NUCLEOTIDE SEQUENCE [LARGE SCALE GENOMIC DNA]</scope>
    <source>
        <strain evidence="7 8">DSM 12806</strain>
    </source>
</reference>
<feature type="compositionally biased region" description="Basic residues" evidence="5">
    <location>
        <begin position="263"/>
        <end position="273"/>
    </location>
</feature>
<accession>A0A2N3YLZ8</accession>
<keyword evidence="2" id="KW-0813">Transport</keyword>
<name>A0A2N3YLZ8_9MICO</name>
<keyword evidence="4 7" id="KW-0067">ATP-binding</keyword>
<dbReference type="PROSITE" id="PS00211">
    <property type="entry name" value="ABC_TRANSPORTER_1"/>
    <property type="match status" value="1"/>
</dbReference>
<dbReference type="PANTHER" id="PTHR43776:SF7">
    <property type="entry name" value="D,D-DIPEPTIDE TRANSPORT ATP-BINDING PROTEIN DDPF-RELATED"/>
    <property type="match status" value="1"/>
</dbReference>
<dbReference type="InterPro" id="IPR017871">
    <property type="entry name" value="ABC_transporter-like_CS"/>
</dbReference>
<evidence type="ECO:0000256" key="3">
    <source>
        <dbReference type="ARBA" id="ARBA00022741"/>
    </source>
</evidence>
<dbReference type="Proteomes" id="UP000233781">
    <property type="component" value="Unassembled WGS sequence"/>
</dbReference>
<dbReference type="InterPro" id="IPR027417">
    <property type="entry name" value="P-loop_NTPase"/>
</dbReference>
<dbReference type="GO" id="GO:0015833">
    <property type="term" value="P:peptide transport"/>
    <property type="evidence" value="ECO:0007669"/>
    <property type="project" value="InterPro"/>
</dbReference>
<dbReference type="OrthoDB" id="4008250at2"/>